<dbReference type="PANTHER" id="PTHR43877">
    <property type="entry name" value="AMINOALKYLPHOSPHONATE N-ACETYLTRANSFERASE-RELATED-RELATED"/>
    <property type="match status" value="1"/>
</dbReference>
<reference evidence="4 5" key="1">
    <citation type="submission" date="2015-06" db="EMBL/GenBank/DDBJ databases">
        <title>Draft Whole-Genome Sequence of the Entomopathogenic Bacterium Xenorhabdus khoisanae.</title>
        <authorList>
            <person name="Naidoo S."/>
            <person name="Featherston J."/>
            <person name="Gray V.M."/>
        </authorList>
    </citation>
    <scope>NUCLEOTIDE SEQUENCE [LARGE SCALE GENOMIC DNA]</scope>
    <source>
        <strain evidence="4 5">MCB</strain>
    </source>
</reference>
<dbReference type="STRING" id="880157.AB204_00340"/>
<dbReference type="GO" id="GO:0016747">
    <property type="term" value="F:acyltransferase activity, transferring groups other than amino-acyl groups"/>
    <property type="evidence" value="ECO:0007669"/>
    <property type="project" value="InterPro"/>
</dbReference>
<feature type="domain" description="N-acetyltransferase" evidence="3">
    <location>
        <begin position="13"/>
        <end position="166"/>
    </location>
</feature>
<protein>
    <submittedName>
        <fullName evidence="4">GNAT family acetyltransferase</fullName>
    </submittedName>
</protein>
<organism evidence="4 5">
    <name type="scientific">Xenorhabdus khoisanae</name>
    <dbReference type="NCBI Taxonomy" id="880157"/>
    <lineage>
        <taxon>Bacteria</taxon>
        <taxon>Pseudomonadati</taxon>
        <taxon>Pseudomonadota</taxon>
        <taxon>Gammaproteobacteria</taxon>
        <taxon>Enterobacterales</taxon>
        <taxon>Morganellaceae</taxon>
        <taxon>Xenorhabdus</taxon>
    </lineage>
</organism>
<keyword evidence="1 4" id="KW-0808">Transferase</keyword>
<dbReference type="SUPFAM" id="SSF55729">
    <property type="entry name" value="Acyl-CoA N-acyltransferases (Nat)"/>
    <property type="match status" value="1"/>
</dbReference>
<proteinExistence type="predicted"/>
<name>A0A0J5FXT7_9GAMM</name>
<evidence type="ECO:0000313" key="5">
    <source>
        <dbReference type="Proteomes" id="UP000036277"/>
    </source>
</evidence>
<keyword evidence="5" id="KW-1185">Reference proteome</keyword>
<evidence type="ECO:0000256" key="2">
    <source>
        <dbReference type="ARBA" id="ARBA00023315"/>
    </source>
</evidence>
<sequence>MIQPDSINTKKDALIHLLQNCVESDASIGFIAPLTESEAAQYWQSVETELTSGHRLLLVALEGENIAGSVQLSFCKKKNGLHRADVEKLMVHTAYRQRGIGRMLMEELERLAKQHQRSLLVLDTRTNDPASMLYRKCGFIEGGQIPNFSMNSNGEFSGTTYFYKLI</sequence>
<dbReference type="Gene3D" id="3.40.630.30">
    <property type="match status" value="1"/>
</dbReference>
<dbReference type="InterPro" id="IPR016181">
    <property type="entry name" value="Acyl_CoA_acyltransferase"/>
</dbReference>
<dbReference type="InterPro" id="IPR000182">
    <property type="entry name" value="GNAT_dom"/>
</dbReference>
<dbReference type="InterPro" id="IPR050832">
    <property type="entry name" value="Bact_Acetyltransf"/>
</dbReference>
<evidence type="ECO:0000313" key="4">
    <source>
        <dbReference type="EMBL" id="KMJ47069.1"/>
    </source>
</evidence>
<dbReference type="Pfam" id="PF00583">
    <property type="entry name" value="Acetyltransf_1"/>
    <property type="match status" value="1"/>
</dbReference>
<evidence type="ECO:0000259" key="3">
    <source>
        <dbReference type="PROSITE" id="PS51186"/>
    </source>
</evidence>
<dbReference type="AlphaFoldDB" id="A0A0J5FXT7"/>
<dbReference type="CDD" id="cd04301">
    <property type="entry name" value="NAT_SF"/>
    <property type="match status" value="1"/>
</dbReference>
<dbReference type="PATRIC" id="fig|880157.4.peg.72"/>
<dbReference type="PROSITE" id="PS51186">
    <property type="entry name" value="GNAT"/>
    <property type="match status" value="1"/>
</dbReference>
<evidence type="ECO:0000256" key="1">
    <source>
        <dbReference type="ARBA" id="ARBA00022679"/>
    </source>
</evidence>
<keyword evidence="2" id="KW-0012">Acyltransferase</keyword>
<accession>A0A0J5FXT7</accession>
<dbReference type="Proteomes" id="UP000036277">
    <property type="component" value="Unassembled WGS sequence"/>
</dbReference>
<dbReference type="EMBL" id="LFCV01000002">
    <property type="protein sequence ID" value="KMJ47069.1"/>
    <property type="molecule type" value="Genomic_DNA"/>
</dbReference>
<gene>
    <name evidence="4" type="ORF">AB204_00340</name>
</gene>
<comment type="caution">
    <text evidence="4">The sequence shown here is derived from an EMBL/GenBank/DDBJ whole genome shotgun (WGS) entry which is preliminary data.</text>
</comment>